<dbReference type="STRING" id="1312852.EG19_11500"/>
<dbReference type="AlphaFoldDB" id="A0A062XY22"/>
<dbReference type="Proteomes" id="UP000027284">
    <property type="component" value="Unassembled WGS sequence"/>
</dbReference>
<reference evidence="1 2" key="1">
    <citation type="submission" date="2014-04" db="EMBL/GenBank/DDBJ databases">
        <title>The Genome Sequence of Thermoanaerobaculum aquaticum MP-01, The First Cultivated Group 23 Acidobacterium.</title>
        <authorList>
            <person name="Stamps B.W."/>
            <person name="Losey N.A."/>
            <person name="Lawson P.A."/>
            <person name="Stevenson B.S."/>
        </authorList>
    </citation>
    <scope>NUCLEOTIDE SEQUENCE [LARGE SCALE GENOMIC DNA]</scope>
    <source>
        <strain evidence="1 2">MP-01</strain>
    </source>
</reference>
<dbReference type="EMBL" id="JMFG01000008">
    <property type="protein sequence ID" value="KDA54334.1"/>
    <property type="molecule type" value="Genomic_DNA"/>
</dbReference>
<comment type="caution">
    <text evidence="1">The sequence shown here is derived from an EMBL/GenBank/DDBJ whole genome shotgun (WGS) entry which is preliminary data.</text>
</comment>
<keyword evidence="2" id="KW-1185">Reference proteome</keyword>
<proteinExistence type="predicted"/>
<evidence type="ECO:0008006" key="3">
    <source>
        <dbReference type="Google" id="ProtNLM"/>
    </source>
</evidence>
<organism evidence="1 2">
    <name type="scientific">Thermoanaerobaculum aquaticum</name>
    <dbReference type="NCBI Taxonomy" id="1312852"/>
    <lineage>
        <taxon>Bacteria</taxon>
        <taxon>Pseudomonadati</taxon>
        <taxon>Acidobacteriota</taxon>
        <taxon>Thermoanaerobaculia</taxon>
        <taxon>Thermoanaerobaculales</taxon>
        <taxon>Thermoanaerobaculaceae</taxon>
        <taxon>Thermoanaerobaculum</taxon>
    </lineage>
</organism>
<name>A0A062XY22_9BACT</name>
<dbReference type="SUPFAM" id="SSF101898">
    <property type="entry name" value="NHL repeat"/>
    <property type="match status" value="1"/>
</dbReference>
<accession>A0A062XY22</accession>
<gene>
    <name evidence="1" type="ORF">EG19_11500</name>
</gene>
<protein>
    <recommendedName>
        <fullName evidence="3">DUF11 domain-containing protein</fullName>
    </recommendedName>
</protein>
<evidence type="ECO:0000313" key="2">
    <source>
        <dbReference type="Proteomes" id="UP000027284"/>
    </source>
</evidence>
<evidence type="ECO:0000313" key="1">
    <source>
        <dbReference type="EMBL" id="KDA54334.1"/>
    </source>
</evidence>
<sequence length="561" mass="59518">MKNHWLALVLGAVASGLPGQELYVQTLSFPGGQWAEASGLSVNPAGEALLLGKVEGWPLAVLVSAQGEPQWTLVTDGTGSLERALPQEDGWVVAGGADFWPHDYGGAFVAKLDGAGNFLWQARVTWGHEPVRLAPAPQGGFYVSFNRQDRSQLAGPAVARVSASGELEWVRVLSLPLARLNDVCSAPDGSLLVVGSVGEGESRYGFASLWDPQGQPRWTVRLPAGRTLDVCSFGPQGRWLLVGTLEHRESPTDLWLATVDGEGQLVAQKKVVGDEGLWGYAAAAGSGWLVAAQQGLAYGEALMLQLPWDLSGLSALGYRGGRGVWPAGVAPFPDGTVLLAGTDATSVSRELFMVRSAGRREDFWECRGLTAAQLGLADAQEQLQSFSLAFSTEELYPVYWTVTPHGGELPERELRCTARSSPAADLALEGQASFDEELGAHSVVVSLRVKNQGEAPAFESQIEVLAGGGGVVQSVPSGFSCETSGTKNRAWCQLGTLEPGSKVSLDFVLRGSLLALRQGFALVSTSTAEQSLENNRLSFASILPAQPRKVLRPAPKNPGRP</sequence>
<dbReference type="RefSeq" id="WP_038047559.1">
    <property type="nucleotide sequence ID" value="NZ_JMFG01000008.1"/>
</dbReference>